<comment type="caution">
    <text evidence="2">The sequence shown here is derived from an EMBL/GenBank/DDBJ whole genome shotgun (WGS) entry which is preliminary data.</text>
</comment>
<evidence type="ECO:0000313" key="3">
    <source>
        <dbReference type="Proteomes" id="UP001171945"/>
    </source>
</evidence>
<organism evidence="2 3">
    <name type="scientific">Candidatus Marithioploca araucensis</name>
    <dbReference type="NCBI Taxonomy" id="70273"/>
    <lineage>
        <taxon>Bacteria</taxon>
        <taxon>Pseudomonadati</taxon>
        <taxon>Pseudomonadota</taxon>
        <taxon>Gammaproteobacteria</taxon>
        <taxon>Thiotrichales</taxon>
        <taxon>Thiotrichaceae</taxon>
        <taxon>Candidatus Marithioploca</taxon>
    </lineage>
</organism>
<dbReference type="Pfam" id="PF13470">
    <property type="entry name" value="PIN_3"/>
    <property type="match status" value="1"/>
</dbReference>
<dbReference type="InterPro" id="IPR002716">
    <property type="entry name" value="PIN_dom"/>
</dbReference>
<evidence type="ECO:0000313" key="2">
    <source>
        <dbReference type="EMBL" id="MDM8563931.1"/>
    </source>
</evidence>
<evidence type="ECO:0000259" key="1">
    <source>
        <dbReference type="Pfam" id="PF13470"/>
    </source>
</evidence>
<proteinExistence type="predicted"/>
<name>A0ABT7VWI8_9GAMM</name>
<feature type="domain" description="PIN" evidence="1">
    <location>
        <begin position="2"/>
        <end position="65"/>
    </location>
</feature>
<feature type="non-terminal residue" evidence="2">
    <location>
        <position position="76"/>
    </location>
</feature>
<reference evidence="2" key="1">
    <citation type="submission" date="2023-06" db="EMBL/GenBank/DDBJ databases">
        <title>Uncultivated large filamentous bacteria from sulfidic sediments reveal new species and different genomic features in energy metabolism and defense.</title>
        <authorList>
            <person name="Fonseca A."/>
        </authorList>
    </citation>
    <scope>NUCLEOTIDE SEQUENCE</scope>
    <source>
        <strain evidence="2">HSG4</strain>
    </source>
</reference>
<sequence length="76" mass="8719">MEYQEILAIKTSQEVADNLSHFLAIVVKTEIFYQFHLISEDEDDNKFVDCAIAANAVCLVSNDKHFKVLKTIKFPK</sequence>
<keyword evidence="3" id="KW-1185">Reference proteome</keyword>
<protein>
    <submittedName>
        <fullName evidence="2">PIN domain-containing protein</fullName>
    </submittedName>
</protein>
<dbReference type="Proteomes" id="UP001171945">
    <property type="component" value="Unassembled WGS sequence"/>
</dbReference>
<gene>
    <name evidence="2" type="ORF">QUF54_11315</name>
</gene>
<dbReference type="EMBL" id="JAUCGM010000972">
    <property type="protein sequence ID" value="MDM8563931.1"/>
    <property type="molecule type" value="Genomic_DNA"/>
</dbReference>
<accession>A0ABT7VWI8</accession>